<dbReference type="Gene3D" id="1.10.1200.10">
    <property type="entry name" value="ACP-like"/>
    <property type="match status" value="1"/>
</dbReference>
<dbReference type="GO" id="GO:0043041">
    <property type="term" value="P:amino acid activation for nonribosomal peptide biosynthetic process"/>
    <property type="evidence" value="ECO:0007669"/>
    <property type="project" value="TreeGrafter"/>
</dbReference>
<dbReference type="Pfam" id="PF00501">
    <property type="entry name" value="AMP-binding"/>
    <property type="match status" value="2"/>
</dbReference>
<organism evidence="8 9">
    <name type="scientific">Nonomuraea rubra</name>
    <dbReference type="NCBI Taxonomy" id="46180"/>
    <lineage>
        <taxon>Bacteria</taxon>
        <taxon>Bacillati</taxon>
        <taxon>Actinomycetota</taxon>
        <taxon>Actinomycetes</taxon>
        <taxon>Streptosporangiales</taxon>
        <taxon>Streptosporangiaceae</taxon>
        <taxon>Nonomuraea</taxon>
    </lineage>
</organism>
<reference evidence="8 9" key="1">
    <citation type="submission" date="2020-08" db="EMBL/GenBank/DDBJ databases">
        <title>Sequencing the genomes of 1000 actinobacteria strains.</title>
        <authorList>
            <person name="Klenk H.-P."/>
        </authorList>
    </citation>
    <scope>NUCLEOTIDE SEQUENCE [LARGE SCALE GENOMIC DNA]</scope>
    <source>
        <strain evidence="8 9">DSM 43768</strain>
    </source>
</reference>
<keyword evidence="4" id="KW-0597">Phosphoprotein</keyword>
<feature type="compositionally biased region" description="Low complexity" evidence="6">
    <location>
        <begin position="2062"/>
        <end position="2081"/>
    </location>
</feature>
<dbReference type="InterPro" id="IPR000873">
    <property type="entry name" value="AMP-dep_synth/lig_dom"/>
</dbReference>
<dbReference type="SUPFAM" id="SSF53686">
    <property type="entry name" value="Tryptophan synthase beta subunit-like PLP-dependent enzymes"/>
    <property type="match status" value="1"/>
</dbReference>
<dbReference type="Proteomes" id="UP000565579">
    <property type="component" value="Unassembled WGS sequence"/>
</dbReference>
<dbReference type="Gene3D" id="3.30.300.30">
    <property type="match status" value="2"/>
</dbReference>
<dbReference type="Gene3D" id="3.40.50.980">
    <property type="match status" value="2"/>
</dbReference>
<dbReference type="Gene3D" id="3.30.559.10">
    <property type="entry name" value="Chloramphenicol acetyltransferase-like domain"/>
    <property type="match status" value="2"/>
</dbReference>
<name>A0A7X0U101_9ACTN</name>
<dbReference type="GO" id="GO:0044550">
    <property type="term" value="P:secondary metabolite biosynthetic process"/>
    <property type="evidence" value="ECO:0007669"/>
    <property type="project" value="TreeGrafter"/>
</dbReference>
<feature type="compositionally biased region" description="Basic and acidic residues" evidence="6">
    <location>
        <begin position="1990"/>
        <end position="2000"/>
    </location>
</feature>
<keyword evidence="5" id="KW-0663">Pyridoxal phosphate</keyword>
<dbReference type="GO" id="GO:1901605">
    <property type="term" value="P:alpha-amino acid metabolic process"/>
    <property type="evidence" value="ECO:0007669"/>
    <property type="project" value="UniProtKB-ARBA"/>
</dbReference>
<dbReference type="SUPFAM" id="SSF52777">
    <property type="entry name" value="CoA-dependent acyltransferases"/>
    <property type="match status" value="4"/>
</dbReference>
<dbReference type="GO" id="GO:0031177">
    <property type="term" value="F:phosphopantetheine binding"/>
    <property type="evidence" value="ECO:0007669"/>
    <property type="project" value="InterPro"/>
</dbReference>
<feature type="compositionally biased region" description="Basic residues" evidence="6">
    <location>
        <begin position="1972"/>
        <end position="1982"/>
    </location>
</feature>
<evidence type="ECO:0000256" key="4">
    <source>
        <dbReference type="ARBA" id="ARBA00022553"/>
    </source>
</evidence>
<dbReference type="GO" id="GO:0008610">
    <property type="term" value="P:lipid biosynthetic process"/>
    <property type="evidence" value="ECO:0007669"/>
    <property type="project" value="UniProtKB-ARBA"/>
</dbReference>
<feature type="compositionally biased region" description="Basic residues" evidence="6">
    <location>
        <begin position="2001"/>
        <end position="2020"/>
    </location>
</feature>
<keyword evidence="9" id="KW-1185">Reference proteome</keyword>
<dbReference type="SUPFAM" id="SSF47336">
    <property type="entry name" value="ACP-like"/>
    <property type="match status" value="1"/>
</dbReference>
<dbReference type="PANTHER" id="PTHR45527:SF1">
    <property type="entry name" value="FATTY ACID SYNTHASE"/>
    <property type="match status" value="1"/>
</dbReference>
<feature type="compositionally biased region" description="Low complexity" evidence="6">
    <location>
        <begin position="2224"/>
        <end position="2234"/>
    </location>
</feature>
<dbReference type="GO" id="GO:0003824">
    <property type="term" value="F:catalytic activity"/>
    <property type="evidence" value="ECO:0007669"/>
    <property type="project" value="InterPro"/>
</dbReference>
<gene>
    <name evidence="8" type="ORF">HD593_005863</name>
</gene>
<comment type="caution">
    <text evidence="8">The sequence shown here is derived from an EMBL/GenBank/DDBJ whole genome shotgun (WGS) entry which is preliminary data.</text>
</comment>
<dbReference type="Pfam" id="PF13193">
    <property type="entry name" value="AMP-binding_C"/>
    <property type="match status" value="1"/>
</dbReference>
<sequence length="3058" mass="319194">MTEVHEDRIAELVRSRLAAALKRTETAPAPGIPATSATDMPLSPAQERLWFLAQLEPDSSAYNVPLTLRLNGPVDVAALTGAVADLAERHWILRGVVEDGRVRPVAAVQVPVVDVADPAELERELAGHAWRPFRLDAEPPLRATVFRLGDDACVLALTLHHIATDAWSERVLLDDLSRLYAARLGLEPPPAPPALQYADVAAWEAGRPDTGLDWWAERLAGLPPVLDLPLARPRPPVPTWEGAAIAVEVPPALSAKVRAVAGTSPFMVFLAGLQALLSRLSGVDDVAVGVPHAGRHHPDAERVVGCFINTLVVRGDTSGDPTGAELLARARAAALDAFAHAGTPFERVVERLQPERNLAVTPLFQVMLNVYDTGAPVTLPGLEVVAGSPPAPTAKFDLNLELGDDGTRFSGELRYRKDLFDEATVRRLAGWYLELLDGLLTDPDAPVRLPAGADLRGEGPAVPVDVPLHTLVERVADTCPDAVAVGSLTYAELDRRANQVAHWLLASGVRPEEPVGVLLERRPELVVAMLGVLKAGAAYLPLDPVYPERRNSAVVADAGARIVLTDAELAAAAGSPDERPGVAVRPEHLAYVIYTSGSTGRPKGVAVEHRHITHYLGAVAGVIPAGMTSYALVSTAAADLGMTNVWGALTTGATLHLIDHETATDPAAFAARLAAHPVDAIKMVPSQLELLGTAALPGKLLILAGEAVPADLVAQVGQARPDLEVQIHYGPTETTVSVLACDAGQALAGLGPGRTPLGRPLAGVVCRVADPSGRALPPGVPGELWIGGPSVARGYLGRPDLTAERFTGGWYRTGDRARVTGDGLIEFLGRIDDQVKVRGFRVEPGEVAAALRALPQVGEAYVQPVGDGLDRRLAAWVTPETADVAELRAALRERLPDYMVPAAIGVLEALPLTPNGKVDRAALPVPEAGPAVRVPLGTPGEHLVGEVWADVLGLAEVWADDDFFALGGHSFAATRVAGRLRERLGVAVPVRLLFEHPVLADLAAALPRPAAAARVRRELADGPVPLSGVQARLWFLAQLEPDSSAYNVPLALRLTGPLQQEALLGAVRDLAERHHVLRGVIDDSGPEPVMVVRDAGAVPVSTARVDRSEVEDVLAAHLATPFALDREPPMRAVLLAVDDGEHVLSLTFHHIATDAWTRGLLLSELSGLYAARLGLHPPLDPPPAQYAQVSPEPDPADLDWWAGHLDGLPPVLDLPTDRPRPAVPDPAGAAIELELPAGLSERVRAVAAAYRSTPFIVLLAGLQALLARLSASADIAVGVPVSGRDHPDTEGVVGCFLNTVVVRTDVGGDPTGRDLLARARESALGALAHAGTPFDRVVDRLRPERNLAATPLFQVMLNYVPGVAAPELPGLEASEIHLPELTTKFDLSWHVVDEGPGAPLRGGLAYRTDLFEPGTAAKLTRWYAALLDGLLADLDTPVGAVPLEPVTGPAVAGGPPPEPPAGAVHHLIERWVDETPGAPAVVGADRALTYAELEAAANRIAHWLLEAGVAADEPVGVLLEPGADLACALFGIQKSGGGYLPMDPAYPAARIAAMLEAAGVRAVVTVSEFAGLIGDGRRVLALDRAPSLPETRPDVEVRPEHLHHVIFTSGSTGTPKAVAAEHGGVLNYLGGMLPRIGVPGGSFAVVSTPAADFGLTCVFGALTTGGTVHLVPRETAMDPAAFAGYLAEHRVDVVKCVPSHLELLASGGDLAAVLPGELLILAGEACPWDLVERARAARPGLRIQSHYGHTESTMICLVCDTEEIPAARRTGIVPLGRPLPGVYGHLVDAALRPVPPGVPGELVVGGPGVTRGYIGRPELTAERFVPDPLTGQGRCYRSGDLLRVTADGQIEFRGRVDDQVKVRGYRVELGEVTTALRALPQAARRLGDARHGGGRGHARGAARAVTRLHGARARRGPRPAPAQPEREDRPGRPARAGGRAGRVRGARDAGGGARRPGLRRGAGRGAGGVGRRLLRPRRRLVRRGAGGQGDRPRAAGDRPVHPAHRGRARRVPGPRGRRRAAAPPGRRPGQRVHAGDRAVRRRVGRRVPAAGQGAGRPRRGAVRGAAGPRPGPAGRAAAAAGRAGGRSGRRGGRDRVRPCRDLRPLRGHRARGRAGAPAGGGRRAGAGRDRRRELPRGPAARARQAAVRRRPLGVRPDVPRRAAGLGRAARRHGRGRQADRRTGHAARRGPGAGVVRPRAGRGRGAAACPDPEPGRRARPRHPAPRGALRRVGGVRPAGGAGRAAPGRSLLPAPPGRAAGHAAAGAPDPLVGRTAARPGGPARTDRAAALLHGRGRADRLGAGHGAQLVRTRRVGLPAQRRDPGPGAGHDAGADPGRAAHPAGRRAGRPGGPAQDHAGLRRAVRPGHGGTGAAAGHRPAGVLERLRHRGRDLGRVGVPAARVAGGDRAARAETVPAAGQRPGERGLRRGQRDRAARGRRADRPVRVVGGGGRGRGHVRDRRADAAAGALPRPAVPPARGDVRGGAQRRLALPPQAAAAAGDGAVLRGGQLLHRADVGARHPGRAGHRHLGGPGRGDRDRRCRRGPGHRRGAGVGRHAAAGHRDGRLRDRVRARRGAHGRVAGRVAGRGGVVRPAGVHEHRQRALVVDHPGQGGAGAAGAGAGGEHHDRHGHAAARLPLRGPAGGMGRAVRRRAGRGRRGGAARQRRVPGGVGAAGAVVPAAAPPGGPRPRRRAAVGGRGRPRRRPGEGAERMSAEPMSAEPMSAEPMSAGRVSADAVQDTDAERVTLVTADDVRAAGARIAPYVRRTPLVRLPGERLWVKPENRQPTRSFKVRGAVHAVGRLAGRGVRHVIAQSSGNHAQAIAYAAAELGLRATVVLPDTAPELKVRAARRLGAEVVIVPPALREEACLALADRFGATVVGSDAFDVIAGHGSAGSEICLDLPDAGAVLVPVCNGGLLAGIAVAVKAADPAIRVIGVEPELAADGAASFRSGTRTAWPVWLTYRTRADGLRAPVLGALAWEHIHRYVDDMLTVTEEAIGAAAGLLGRELGERAEPSGAVATAAYLTHRAELPPGPVVAIISGGNVATGTQTREELVRST</sequence>
<dbReference type="Gene3D" id="3.40.50.1100">
    <property type="match status" value="2"/>
</dbReference>
<dbReference type="InterPro" id="IPR045851">
    <property type="entry name" value="AMP-bd_C_sf"/>
</dbReference>
<dbReference type="Pfam" id="PF00668">
    <property type="entry name" value="Condensation"/>
    <property type="match status" value="2"/>
</dbReference>
<feature type="region of interest" description="Disordered" evidence="6">
    <location>
        <begin position="2401"/>
        <end position="2483"/>
    </location>
</feature>
<evidence type="ECO:0000313" key="9">
    <source>
        <dbReference type="Proteomes" id="UP000565579"/>
    </source>
</evidence>
<evidence type="ECO:0000259" key="7">
    <source>
        <dbReference type="PROSITE" id="PS50075"/>
    </source>
</evidence>
<feature type="compositionally biased region" description="Basic residues" evidence="6">
    <location>
        <begin position="2539"/>
        <end position="2549"/>
    </location>
</feature>
<dbReference type="InterPro" id="IPR036052">
    <property type="entry name" value="TrpB-like_PALP_sf"/>
</dbReference>
<dbReference type="InterPro" id="IPR036736">
    <property type="entry name" value="ACP-like_sf"/>
</dbReference>
<feature type="region of interest" description="Disordered" evidence="6">
    <location>
        <begin position="2607"/>
        <end position="2722"/>
    </location>
</feature>
<dbReference type="FunFam" id="3.40.50.980:FF:000001">
    <property type="entry name" value="Non-ribosomal peptide synthetase"/>
    <property type="match status" value="1"/>
</dbReference>
<protein>
    <submittedName>
        <fullName evidence="8">Amino acid adenylation domain-containing protein</fullName>
    </submittedName>
</protein>
<comment type="cofactor">
    <cofactor evidence="1">
        <name>pyridoxal 5'-phosphate</name>
        <dbReference type="ChEBI" id="CHEBI:597326"/>
    </cofactor>
</comment>
<dbReference type="NCBIfam" id="TIGR01733">
    <property type="entry name" value="AA-adenyl-dom"/>
    <property type="match status" value="2"/>
</dbReference>
<dbReference type="CDD" id="cd19531">
    <property type="entry name" value="LCL_NRPS-like"/>
    <property type="match status" value="2"/>
</dbReference>
<feature type="compositionally biased region" description="Basic and acidic residues" evidence="6">
    <location>
        <begin position="2420"/>
        <end position="2443"/>
    </location>
</feature>
<dbReference type="PROSITE" id="PS50075">
    <property type="entry name" value="CARRIER"/>
    <property type="match status" value="1"/>
</dbReference>
<dbReference type="PANTHER" id="PTHR45527">
    <property type="entry name" value="NONRIBOSOMAL PEPTIDE SYNTHETASE"/>
    <property type="match status" value="1"/>
</dbReference>
<feature type="compositionally biased region" description="Basic residues" evidence="6">
    <location>
        <begin position="2519"/>
        <end position="2528"/>
    </location>
</feature>
<dbReference type="Pfam" id="PF00291">
    <property type="entry name" value="PALP"/>
    <property type="match status" value="1"/>
</dbReference>
<dbReference type="Gene3D" id="2.30.38.10">
    <property type="entry name" value="Luciferase, Domain 3"/>
    <property type="match status" value="1"/>
</dbReference>
<dbReference type="EMBL" id="JACHMI010000001">
    <property type="protein sequence ID" value="MBB6551068.1"/>
    <property type="molecule type" value="Genomic_DNA"/>
</dbReference>
<accession>A0A7X0U101</accession>
<feature type="compositionally biased region" description="Gly residues" evidence="6">
    <location>
        <begin position="2609"/>
        <end position="2621"/>
    </location>
</feature>
<keyword evidence="3" id="KW-0596">Phosphopantetheine</keyword>
<dbReference type="InterPro" id="IPR009081">
    <property type="entry name" value="PP-bd_ACP"/>
</dbReference>
<feature type="compositionally biased region" description="Basic residues" evidence="6">
    <location>
        <begin position="2687"/>
        <end position="2702"/>
    </location>
</feature>
<evidence type="ECO:0000256" key="6">
    <source>
        <dbReference type="SAM" id="MobiDB-lite"/>
    </source>
</evidence>
<dbReference type="InterPro" id="IPR023213">
    <property type="entry name" value="CAT-like_dom_sf"/>
</dbReference>
<dbReference type="InterPro" id="IPR042099">
    <property type="entry name" value="ANL_N_sf"/>
</dbReference>
<dbReference type="Pfam" id="PF00550">
    <property type="entry name" value="PP-binding"/>
    <property type="match status" value="1"/>
</dbReference>
<dbReference type="InterPro" id="IPR020806">
    <property type="entry name" value="PKS_PP-bd"/>
</dbReference>
<dbReference type="SMART" id="SM00823">
    <property type="entry name" value="PKS_PP"/>
    <property type="match status" value="1"/>
</dbReference>
<feature type="region of interest" description="Disordered" evidence="6">
    <location>
        <begin position="2516"/>
        <end position="2564"/>
    </location>
</feature>
<evidence type="ECO:0000313" key="8">
    <source>
        <dbReference type="EMBL" id="MBB6551068.1"/>
    </source>
</evidence>
<feature type="compositionally biased region" description="Basic and acidic residues" evidence="6">
    <location>
        <begin position="2091"/>
        <end position="2104"/>
    </location>
</feature>
<evidence type="ECO:0000256" key="1">
    <source>
        <dbReference type="ARBA" id="ARBA00001933"/>
    </source>
</evidence>
<dbReference type="Gene3D" id="3.30.559.30">
    <property type="entry name" value="Nonribosomal peptide synthetase, condensation domain"/>
    <property type="match status" value="2"/>
</dbReference>
<dbReference type="InterPro" id="IPR025110">
    <property type="entry name" value="AMP-bd_C"/>
</dbReference>
<dbReference type="SUPFAM" id="SSF56801">
    <property type="entry name" value="Acetyl-CoA synthetase-like"/>
    <property type="match status" value="2"/>
</dbReference>
<feature type="compositionally biased region" description="Basic and acidic residues" evidence="6">
    <location>
        <begin position="2126"/>
        <end position="2135"/>
    </location>
</feature>
<feature type="region of interest" description="Disordered" evidence="6">
    <location>
        <begin position="1886"/>
        <end position="2282"/>
    </location>
</feature>
<evidence type="ECO:0000256" key="5">
    <source>
        <dbReference type="ARBA" id="ARBA00022898"/>
    </source>
</evidence>
<feature type="region of interest" description="Disordered" evidence="6">
    <location>
        <begin position="2296"/>
        <end position="2378"/>
    </location>
</feature>
<feature type="domain" description="Carrier" evidence="7">
    <location>
        <begin position="935"/>
        <end position="1010"/>
    </location>
</feature>
<dbReference type="CDD" id="cd05930">
    <property type="entry name" value="A_NRPS"/>
    <property type="match status" value="2"/>
</dbReference>
<dbReference type="InterPro" id="IPR001926">
    <property type="entry name" value="TrpB-like_PALP"/>
</dbReference>
<dbReference type="GO" id="GO:0005829">
    <property type="term" value="C:cytosol"/>
    <property type="evidence" value="ECO:0007669"/>
    <property type="project" value="TreeGrafter"/>
</dbReference>
<proteinExistence type="predicted"/>
<dbReference type="InterPro" id="IPR020845">
    <property type="entry name" value="AMP-binding_CS"/>
</dbReference>
<feature type="compositionally biased region" description="Basic residues" evidence="6">
    <location>
        <begin position="2647"/>
        <end position="2665"/>
    </location>
</feature>
<comment type="cofactor">
    <cofactor evidence="2">
        <name>pantetheine 4'-phosphate</name>
        <dbReference type="ChEBI" id="CHEBI:47942"/>
    </cofactor>
</comment>
<evidence type="ECO:0000256" key="3">
    <source>
        <dbReference type="ARBA" id="ARBA00022450"/>
    </source>
</evidence>
<dbReference type="InterPro" id="IPR001242">
    <property type="entry name" value="Condensation_dom"/>
</dbReference>
<evidence type="ECO:0000256" key="2">
    <source>
        <dbReference type="ARBA" id="ARBA00001957"/>
    </source>
</evidence>
<feature type="compositionally biased region" description="Basic and acidic residues" evidence="6">
    <location>
        <begin position="2703"/>
        <end position="2712"/>
    </location>
</feature>
<dbReference type="InterPro" id="IPR010071">
    <property type="entry name" value="AA_adenyl_dom"/>
</dbReference>
<dbReference type="PROSITE" id="PS00455">
    <property type="entry name" value="AMP_BINDING"/>
    <property type="match status" value="2"/>
</dbReference>
<dbReference type="Gene3D" id="3.40.50.12780">
    <property type="entry name" value="N-terminal domain of ligase-like"/>
    <property type="match status" value="1"/>
</dbReference>
<feature type="compositionally biased region" description="Low complexity" evidence="6">
    <location>
        <begin position="2327"/>
        <end position="2340"/>
    </location>
</feature>
<feature type="compositionally biased region" description="Low complexity" evidence="6">
    <location>
        <begin position="2255"/>
        <end position="2268"/>
    </location>
</feature>